<dbReference type="KEGG" id="sla:SERLADRAFT_465971"/>
<dbReference type="EMBL" id="GL945433">
    <property type="protein sequence ID" value="EGO25590.1"/>
    <property type="molecule type" value="Genomic_DNA"/>
</dbReference>
<proteinExistence type="predicted"/>
<sequence length="177" mass="18984">MRGGKAIDLDDDDDFDAFSALVRNASSVDVHVTVASPKKQSHTPRASKNTEVPVLTPTVALPRPPEPATDTAQNRDVLPVVSNTTGPSKAPSSSRKKRKVSFDDTPDPQTPKPRSSTPSLTKKRKMNTDRAKSLGPEQSDAEVAPMPKKRRSTKKSQSVDDTADGVEAISVVDKTAL</sequence>
<protein>
    <submittedName>
        <fullName evidence="2">Uncharacterized protein</fullName>
    </submittedName>
</protein>
<name>F8NTB8_SERL9</name>
<dbReference type="HOGENOM" id="CLU_1521440_0_0_1"/>
<dbReference type="Proteomes" id="UP000008064">
    <property type="component" value="Unassembled WGS sequence"/>
</dbReference>
<reference evidence="2" key="1">
    <citation type="submission" date="2011-04" db="EMBL/GenBank/DDBJ databases">
        <title>Evolution of plant cell wall degrading machinery underlies the functional diversity of forest fungi.</title>
        <authorList>
            <consortium name="US DOE Joint Genome Institute (JGI-PGF)"/>
            <person name="Eastwood D.C."/>
            <person name="Floudas D."/>
            <person name="Binder M."/>
            <person name="Majcherczyk A."/>
            <person name="Schneider P."/>
            <person name="Aerts A."/>
            <person name="Asiegbu F.O."/>
            <person name="Baker S.E."/>
            <person name="Barry K."/>
            <person name="Bendiksby M."/>
            <person name="Blumentritt M."/>
            <person name="Coutinho P.M."/>
            <person name="Cullen D."/>
            <person name="Cullen D."/>
            <person name="Gathman A."/>
            <person name="Goodell B."/>
            <person name="Henrissat B."/>
            <person name="Ihrmark K."/>
            <person name="Kauserud H."/>
            <person name="Kohler A."/>
            <person name="LaButti K."/>
            <person name="Lapidus A."/>
            <person name="Lavin J.L."/>
            <person name="Lee Y.-H."/>
            <person name="Lindquist E."/>
            <person name="Lilly W."/>
            <person name="Lucas S."/>
            <person name="Morin E."/>
            <person name="Murat C."/>
            <person name="Oguiza J.A."/>
            <person name="Park J."/>
            <person name="Pisabarro A.G."/>
            <person name="Riley R."/>
            <person name="Rosling A."/>
            <person name="Salamov A."/>
            <person name="Schmidt O."/>
            <person name="Schmutz J."/>
            <person name="Skrede I."/>
            <person name="Stenlid J."/>
            <person name="Wiebenga A."/>
            <person name="Xie X."/>
            <person name="Kues U."/>
            <person name="Hibbett D.S."/>
            <person name="Hoffmeister D."/>
            <person name="Hogberg N."/>
            <person name="Martin F."/>
            <person name="Grigoriev I.V."/>
            <person name="Watkinson S.C."/>
        </authorList>
    </citation>
    <scope>NUCLEOTIDE SEQUENCE</scope>
    <source>
        <strain evidence="2">S7.9</strain>
    </source>
</reference>
<gene>
    <name evidence="2" type="ORF">SERLADRAFT_465971</name>
</gene>
<dbReference type="GeneID" id="18818987"/>
<evidence type="ECO:0000256" key="1">
    <source>
        <dbReference type="SAM" id="MobiDB-lite"/>
    </source>
</evidence>
<feature type="non-terminal residue" evidence="2">
    <location>
        <position position="177"/>
    </location>
</feature>
<organism>
    <name type="scientific">Serpula lacrymans var. lacrymans (strain S7.9)</name>
    <name type="common">Dry rot fungus</name>
    <dbReference type="NCBI Taxonomy" id="578457"/>
    <lineage>
        <taxon>Eukaryota</taxon>
        <taxon>Fungi</taxon>
        <taxon>Dikarya</taxon>
        <taxon>Basidiomycota</taxon>
        <taxon>Agaricomycotina</taxon>
        <taxon>Agaricomycetes</taxon>
        <taxon>Agaricomycetidae</taxon>
        <taxon>Boletales</taxon>
        <taxon>Coniophorineae</taxon>
        <taxon>Serpulaceae</taxon>
        <taxon>Serpula</taxon>
    </lineage>
</organism>
<accession>F8NTB8</accession>
<feature type="region of interest" description="Disordered" evidence="1">
    <location>
        <begin position="33"/>
        <end position="177"/>
    </location>
</feature>
<evidence type="ECO:0000313" key="2">
    <source>
        <dbReference type="EMBL" id="EGO25590.1"/>
    </source>
</evidence>
<dbReference type="RefSeq" id="XP_007317712.1">
    <property type="nucleotide sequence ID" value="XM_007317650.1"/>
</dbReference>
<dbReference type="AlphaFoldDB" id="F8NTB8"/>